<evidence type="ECO:0000313" key="2">
    <source>
        <dbReference type="EMBL" id="VEL13617.1"/>
    </source>
</evidence>
<proteinExistence type="predicted"/>
<sequence length="125" mass="14086">MTIALLGGNTLGRKCNDSGLSKFIYIGCASLFTGGVIIECILGHLIMVPYREESKFIKAVCRYSASQSNRNKFMRCENKCLKSSSEFPCLAIMVTYQTEWADTGTGYLYDYLRTYVQFKSAKVRT</sequence>
<comment type="caution">
    <text evidence="2">The sequence shown here is derived from an EMBL/GenBank/DDBJ whole genome shotgun (WGS) entry which is preliminary data.</text>
</comment>
<gene>
    <name evidence="2" type="ORF">PXEA_LOCUS7057</name>
</gene>
<keyword evidence="1" id="KW-1133">Transmembrane helix</keyword>
<dbReference type="AlphaFoldDB" id="A0A3S5FCN0"/>
<dbReference type="OrthoDB" id="5962477at2759"/>
<reference evidence="2" key="1">
    <citation type="submission" date="2018-11" db="EMBL/GenBank/DDBJ databases">
        <authorList>
            <consortium name="Pathogen Informatics"/>
        </authorList>
    </citation>
    <scope>NUCLEOTIDE SEQUENCE</scope>
</reference>
<dbReference type="Proteomes" id="UP000784294">
    <property type="component" value="Unassembled WGS sequence"/>
</dbReference>
<protein>
    <submittedName>
        <fullName evidence="2">Uncharacterized protein</fullName>
    </submittedName>
</protein>
<name>A0A3S5FCN0_9PLAT</name>
<evidence type="ECO:0000256" key="1">
    <source>
        <dbReference type="SAM" id="Phobius"/>
    </source>
</evidence>
<keyword evidence="1" id="KW-0472">Membrane</keyword>
<dbReference type="EMBL" id="CAAALY010018321">
    <property type="protein sequence ID" value="VEL13617.1"/>
    <property type="molecule type" value="Genomic_DNA"/>
</dbReference>
<organism evidence="2 3">
    <name type="scientific">Protopolystoma xenopodis</name>
    <dbReference type="NCBI Taxonomy" id="117903"/>
    <lineage>
        <taxon>Eukaryota</taxon>
        <taxon>Metazoa</taxon>
        <taxon>Spiralia</taxon>
        <taxon>Lophotrochozoa</taxon>
        <taxon>Platyhelminthes</taxon>
        <taxon>Monogenea</taxon>
        <taxon>Polyopisthocotylea</taxon>
        <taxon>Polystomatidea</taxon>
        <taxon>Polystomatidae</taxon>
        <taxon>Protopolystoma</taxon>
    </lineage>
</organism>
<evidence type="ECO:0000313" key="3">
    <source>
        <dbReference type="Proteomes" id="UP000784294"/>
    </source>
</evidence>
<accession>A0A3S5FCN0</accession>
<keyword evidence="3" id="KW-1185">Reference proteome</keyword>
<feature type="transmembrane region" description="Helical" evidence="1">
    <location>
        <begin position="23"/>
        <end position="48"/>
    </location>
</feature>
<keyword evidence="1" id="KW-0812">Transmembrane</keyword>